<gene>
    <name evidence="7" type="ORF">L211DRAFT_900825</name>
</gene>
<dbReference type="Proteomes" id="UP000267821">
    <property type="component" value="Unassembled WGS sequence"/>
</dbReference>
<keyword evidence="3" id="KW-0067">ATP-binding</keyword>
<name>A0A3N4LZM9_9PEZI</name>
<dbReference type="GO" id="GO:0005829">
    <property type="term" value="C:cytosol"/>
    <property type="evidence" value="ECO:0007669"/>
    <property type="project" value="TreeGrafter"/>
</dbReference>
<evidence type="ECO:0000256" key="2">
    <source>
        <dbReference type="ARBA" id="ARBA00022741"/>
    </source>
</evidence>
<keyword evidence="4" id="KW-0408">Iron</keyword>
<keyword evidence="8" id="KW-1185">Reference proteome</keyword>
<evidence type="ECO:0000256" key="4">
    <source>
        <dbReference type="ARBA" id="ARBA00023004"/>
    </source>
</evidence>
<dbReference type="HAMAP" id="MF_02040">
    <property type="entry name" value="Mrp_NBP35"/>
    <property type="match status" value="1"/>
</dbReference>
<dbReference type="Pfam" id="PF10609">
    <property type="entry name" value="ParA"/>
    <property type="match status" value="1"/>
</dbReference>
<evidence type="ECO:0000313" key="7">
    <source>
        <dbReference type="EMBL" id="RPB26131.1"/>
    </source>
</evidence>
<keyword evidence="7" id="KW-0378">Hydrolase</keyword>
<dbReference type="EMBL" id="ML121535">
    <property type="protein sequence ID" value="RPB26131.1"/>
    <property type="molecule type" value="Genomic_DNA"/>
</dbReference>
<dbReference type="FunCoup" id="A0A3N4LZM9">
    <property type="interactions" value="146"/>
</dbReference>
<keyword evidence="5" id="KW-0411">Iron-sulfur</keyword>
<proteinExistence type="inferred from homology"/>
<dbReference type="PANTHER" id="PTHR23264:SF19">
    <property type="entry name" value="CYTOSOLIC FE-S CLUSTER ASSEMBLY FACTOR NUBP2"/>
    <property type="match status" value="1"/>
</dbReference>
<organism evidence="7 8">
    <name type="scientific">Terfezia boudieri ATCC MYA-4762</name>
    <dbReference type="NCBI Taxonomy" id="1051890"/>
    <lineage>
        <taxon>Eukaryota</taxon>
        <taxon>Fungi</taxon>
        <taxon>Dikarya</taxon>
        <taxon>Ascomycota</taxon>
        <taxon>Pezizomycotina</taxon>
        <taxon>Pezizomycetes</taxon>
        <taxon>Pezizales</taxon>
        <taxon>Pezizaceae</taxon>
        <taxon>Terfezia</taxon>
    </lineage>
</organism>
<reference evidence="7 8" key="1">
    <citation type="journal article" date="2018" name="Nat. Ecol. Evol.">
        <title>Pezizomycetes genomes reveal the molecular basis of ectomycorrhizal truffle lifestyle.</title>
        <authorList>
            <person name="Murat C."/>
            <person name="Payen T."/>
            <person name="Noel B."/>
            <person name="Kuo A."/>
            <person name="Morin E."/>
            <person name="Chen J."/>
            <person name="Kohler A."/>
            <person name="Krizsan K."/>
            <person name="Balestrini R."/>
            <person name="Da Silva C."/>
            <person name="Montanini B."/>
            <person name="Hainaut M."/>
            <person name="Levati E."/>
            <person name="Barry K.W."/>
            <person name="Belfiori B."/>
            <person name="Cichocki N."/>
            <person name="Clum A."/>
            <person name="Dockter R.B."/>
            <person name="Fauchery L."/>
            <person name="Guy J."/>
            <person name="Iotti M."/>
            <person name="Le Tacon F."/>
            <person name="Lindquist E.A."/>
            <person name="Lipzen A."/>
            <person name="Malagnac F."/>
            <person name="Mello A."/>
            <person name="Molinier V."/>
            <person name="Miyauchi S."/>
            <person name="Poulain J."/>
            <person name="Riccioni C."/>
            <person name="Rubini A."/>
            <person name="Sitrit Y."/>
            <person name="Splivallo R."/>
            <person name="Traeger S."/>
            <person name="Wang M."/>
            <person name="Zifcakova L."/>
            <person name="Wipf D."/>
            <person name="Zambonelli A."/>
            <person name="Paolocci F."/>
            <person name="Nowrousian M."/>
            <person name="Ottonello S."/>
            <person name="Baldrian P."/>
            <person name="Spatafora J.W."/>
            <person name="Henrissat B."/>
            <person name="Nagy L.G."/>
            <person name="Aury J.M."/>
            <person name="Wincker P."/>
            <person name="Grigoriev I.V."/>
            <person name="Bonfante P."/>
            <person name="Martin F.M."/>
        </authorList>
    </citation>
    <scope>NUCLEOTIDE SEQUENCE [LARGE SCALE GENOMIC DNA]</scope>
    <source>
        <strain evidence="7 8">ATCC MYA-4762</strain>
    </source>
</reference>
<dbReference type="AlphaFoldDB" id="A0A3N4LZM9"/>
<evidence type="ECO:0000256" key="3">
    <source>
        <dbReference type="ARBA" id="ARBA00022840"/>
    </source>
</evidence>
<evidence type="ECO:0000256" key="6">
    <source>
        <dbReference type="SAM" id="MobiDB-lite"/>
    </source>
</evidence>
<dbReference type="CDD" id="cd02037">
    <property type="entry name" value="Mrp_NBP35"/>
    <property type="match status" value="1"/>
</dbReference>
<evidence type="ECO:0000256" key="5">
    <source>
        <dbReference type="ARBA" id="ARBA00023014"/>
    </source>
</evidence>
<dbReference type="GO" id="GO:0140663">
    <property type="term" value="F:ATP-dependent FeS chaperone activity"/>
    <property type="evidence" value="ECO:0007669"/>
    <property type="project" value="InterPro"/>
</dbReference>
<dbReference type="GO" id="GO:0051536">
    <property type="term" value="F:iron-sulfur cluster binding"/>
    <property type="evidence" value="ECO:0007669"/>
    <property type="project" value="UniProtKB-KW"/>
</dbReference>
<dbReference type="GO" id="GO:0046872">
    <property type="term" value="F:metal ion binding"/>
    <property type="evidence" value="ECO:0007669"/>
    <property type="project" value="UniProtKB-KW"/>
</dbReference>
<dbReference type="GO" id="GO:0005524">
    <property type="term" value="F:ATP binding"/>
    <property type="evidence" value="ECO:0007669"/>
    <property type="project" value="UniProtKB-KW"/>
</dbReference>
<evidence type="ECO:0000256" key="1">
    <source>
        <dbReference type="ARBA" id="ARBA00022723"/>
    </source>
</evidence>
<dbReference type="STRING" id="1051890.A0A3N4LZM9"/>
<dbReference type="InterPro" id="IPR027417">
    <property type="entry name" value="P-loop_NTPase"/>
</dbReference>
<dbReference type="OrthoDB" id="3900342at2759"/>
<accession>A0A3N4LZM9</accession>
<dbReference type="InterPro" id="IPR033756">
    <property type="entry name" value="YlxH/NBP35"/>
</dbReference>
<keyword evidence="2" id="KW-0547">Nucleotide-binding</keyword>
<sequence>MADQPGLSSVKNIILVLSGKGGVGKSSTTLQLALALSLSSPTIKIGILDIDLTGPNIPHLLSIPHGSRIIQTAHGWSPICAIPASATNGSVECMSLSFLLPEADRDKSIVWRGPKKTAMVRQFLSEVAWTPGLDYLLVDTPPGTSDEHISLVEALYKNPDTHPKGAVLVTTPQAVSTADVRKELNFCVKVGVRVLGVIENMSGFMCPCCGVVTEVFSKGGGERLARETGVEFWGGVPLDGGLVGLVEKRVGGGVGLLERYKGCGLRGVFEGIVGKLVESVNGDPGEEEKRKNINEDVNGDGVEEK</sequence>
<feature type="region of interest" description="Disordered" evidence="6">
    <location>
        <begin position="282"/>
        <end position="305"/>
    </location>
</feature>
<dbReference type="SUPFAM" id="SSF52540">
    <property type="entry name" value="P-loop containing nucleoside triphosphate hydrolases"/>
    <property type="match status" value="1"/>
</dbReference>
<dbReference type="Gene3D" id="3.40.50.300">
    <property type="entry name" value="P-loop containing nucleotide triphosphate hydrolases"/>
    <property type="match status" value="1"/>
</dbReference>
<dbReference type="PANTHER" id="PTHR23264">
    <property type="entry name" value="NUCLEOTIDE-BINDING PROTEIN NBP35 YEAST -RELATED"/>
    <property type="match status" value="1"/>
</dbReference>
<protein>
    <submittedName>
        <fullName evidence="7">P-loop containing nucleoside triphosphate hydrolase protein</fullName>
    </submittedName>
</protein>
<dbReference type="InterPro" id="IPR019591">
    <property type="entry name" value="Mrp/NBP35_ATP-bd"/>
</dbReference>
<dbReference type="InParanoid" id="A0A3N4LZM9"/>
<dbReference type="GO" id="GO:0016787">
    <property type="term" value="F:hydrolase activity"/>
    <property type="evidence" value="ECO:0007669"/>
    <property type="project" value="UniProtKB-KW"/>
</dbReference>
<evidence type="ECO:0000313" key="8">
    <source>
        <dbReference type="Proteomes" id="UP000267821"/>
    </source>
</evidence>
<dbReference type="GO" id="GO:0016226">
    <property type="term" value="P:iron-sulfur cluster assembly"/>
    <property type="evidence" value="ECO:0007669"/>
    <property type="project" value="InterPro"/>
</dbReference>
<keyword evidence="1" id="KW-0479">Metal-binding</keyword>